<comment type="caution">
    <text evidence="6">The sequence shown here is derived from an EMBL/GenBank/DDBJ whole genome shotgun (WGS) entry which is preliminary data.</text>
</comment>
<dbReference type="InterPro" id="IPR041561">
    <property type="entry name" value="PglD_N"/>
</dbReference>
<evidence type="ECO:0000259" key="5">
    <source>
        <dbReference type="Pfam" id="PF17836"/>
    </source>
</evidence>
<dbReference type="SUPFAM" id="SSF51161">
    <property type="entry name" value="Trimeric LpxA-like enzymes"/>
    <property type="match status" value="1"/>
</dbReference>
<dbReference type="PANTHER" id="PTHR43300">
    <property type="entry name" value="ACETYLTRANSFERASE"/>
    <property type="match status" value="1"/>
</dbReference>
<name>A0A7M4DJJ3_9MICO</name>
<dbReference type="InterPro" id="IPR011004">
    <property type="entry name" value="Trimer_LpxA-like_sf"/>
</dbReference>
<sequence>MPDGTVVFGASGFGREAIDVILDIRAADPMALPPLLGVMDDRPTRQSLEKLAAIGVRYLGPIARWSEYQGTAHYVVGIGDPRIRYDVVSRTDPASESAATIVHPSATVGHATRLGRGVIVCAGVQISNNVTLGDHVHMNPNSTVGHDARVLDFVSINPGAVISGDCLISDRVLIGANATVLQGLAVGAEAIVGAAACVVRDVAAGRTVKGVPAA</sequence>
<dbReference type="AlphaFoldDB" id="A0A7M4DJJ3"/>
<accession>A0A7M4DJJ3</accession>
<keyword evidence="7" id="KW-1185">Reference proteome</keyword>
<evidence type="ECO:0000256" key="3">
    <source>
        <dbReference type="PIRSR" id="PIRSR620019-1"/>
    </source>
</evidence>
<dbReference type="Pfam" id="PF17836">
    <property type="entry name" value="PglD_N"/>
    <property type="match status" value="1"/>
</dbReference>
<feature type="active site" description="Proton acceptor" evidence="3">
    <location>
        <position position="146"/>
    </location>
</feature>
<keyword evidence="2" id="KW-0677">Repeat</keyword>
<dbReference type="PANTHER" id="PTHR43300:SF7">
    <property type="entry name" value="UDP-N-ACETYLBACILLOSAMINE N-ACETYLTRANSFERASE"/>
    <property type="match status" value="1"/>
</dbReference>
<dbReference type="InterPro" id="IPR018357">
    <property type="entry name" value="Hexapep_transf_CS"/>
</dbReference>
<evidence type="ECO:0000256" key="2">
    <source>
        <dbReference type="ARBA" id="ARBA00022737"/>
    </source>
</evidence>
<dbReference type="EMBL" id="CACRYJ010000032">
    <property type="protein sequence ID" value="VZO37213.1"/>
    <property type="molecule type" value="Genomic_DNA"/>
</dbReference>
<dbReference type="Proteomes" id="UP000419743">
    <property type="component" value="Unassembled WGS sequence"/>
</dbReference>
<dbReference type="InterPro" id="IPR020019">
    <property type="entry name" value="AcTrfase_PglD-like"/>
</dbReference>
<organism evidence="6 7">
    <name type="scientific">Occultella aeris</name>
    <dbReference type="NCBI Taxonomy" id="2761496"/>
    <lineage>
        <taxon>Bacteria</taxon>
        <taxon>Bacillati</taxon>
        <taxon>Actinomycetota</taxon>
        <taxon>Actinomycetes</taxon>
        <taxon>Micrococcales</taxon>
        <taxon>Ruaniaceae</taxon>
        <taxon>Occultella</taxon>
    </lineage>
</organism>
<dbReference type="GO" id="GO:0016746">
    <property type="term" value="F:acyltransferase activity"/>
    <property type="evidence" value="ECO:0007669"/>
    <property type="project" value="UniProtKB-KW"/>
</dbReference>
<keyword evidence="6" id="KW-0012">Acyltransferase</keyword>
<protein>
    <submittedName>
        <fullName evidence="6">Acetyltransferase EpsM</fullName>
        <ecNumber evidence="6">2.3.1.-</ecNumber>
    </submittedName>
</protein>
<dbReference type="Gene3D" id="3.40.50.20">
    <property type="match status" value="1"/>
</dbReference>
<dbReference type="CDD" id="cd03360">
    <property type="entry name" value="LbH_AT_putative"/>
    <property type="match status" value="1"/>
</dbReference>
<evidence type="ECO:0000313" key="6">
    <source>
        <dbReference type="EMBL" id="VZO37213.1"/>
    </source>
</evidence>
<reference evidence="6 7" key="1">
    <citation type="submission" date="2019-11" db="EMBL/GenBank/DDBJ databases">
        <authorList>
            <person name="Criscuolo A."/>
        </authorList>
    </citation>
    <scope>NUCLEOTIDE SEQUENCE [LARGE SCALE GENOMIC DNA]</scope>
    <source>
        <strain evidence="6">CIP111667</strain>
    </source>
</reference>
<feature type="domain" description="PglD N-terminal" evidence="5">
    <location>
        <begin position="6"/>
        <end position="90"/>
    </location>
</feature>
<dbReference type="RefSeq" id="WP_156741065.1">
    <property type="nucleotide sequence ID" value="NZ_CACRYJ010000032.1"/>
</dbReference>
<dbReference type="NCBIfam" id="TIGR03570">
    <property type="entry name" value="NeuD_NnaD"/>
    <property type="match status" value="1"/>
</dbReference>
<gene>
    <name evidence="6" type="primary">epsM</name>
    <name evidence="6" type="ORF">HALOF300_02300</name>
</gene>
<evidence type="ECO:0000313" key="7">
    <source>
        <dbReference type="Proteomes" id="UP000419743"/>
    </source>
</evidence>
<dbReference type="InterPro" id="IPR050179">
    <property type="entry name" value="Trans_hexapeptide_repeat"/>
</dbReference>
<keyword evidence="1 6" id="KW-0808">Transferase</keyword>
<feature type="site" description="Increases basicity of active site His" evidence="3">
    <location>
        <position position="147"/>
    </location>
</feature>
<evidence type="ECO:0000256" key="4">
    <source>
        <dbReference type="PIRSR" id="PIRSR620019-2"/>
    </source>
</evidence>
<dbReference type="EC" id="2.3.1.-" evidence="6"/>
<proteinExistence type="predicted"/>
<feature type="binding site" evidence="4">
    <location>
        <position position="79"/>
    </location>
    <ligand>
        <name>substrate</name>
    </ligand>
</feature>
<dbReference type="PROSITE" id="PS00101">
    <property type="entry name" value="HEXAPEP_TRANSFERASES"/>
    <property type="match status" value="1"/>
</dbReference>
<dbReference type="Gene3D" id="2.160.10.10">
    <property type="entry name" value="Hexapeptide repeat proteins"/>
    <property type="match status" value="1"/>
</dbReference>
<evidence type="ECO:0000256" key="1">
    <source>
        <dbReference type="ARBA" id="ARBA00022679"/>
    </source>
</evidence>